<gene>
    <name evidence="7" type="ORF">IAA04_00525</name>
</gene>
<dbReference type="Pfam" id="PF12464">
    <property type="entry name" value="Mac"/>
    <property type="match status" value="1"/>
</dbReference>
<sequence length="184" mass="20478">MGILEKVHTGELYDPMDEAFAEDHDRWMELLWQYNSTKPTQQRERDELLRRMCAQVGEGCFIEAPFRANWGGRYLRLGDRVYANYNLTLVDDTWITIGSFTMIGPNVTIATACHPAEPELRRRGLQYNRPVTIGENVWIGSGAIILPGVTIGDDSIIGAGSVVTKDIPAGVTAVGNPCKVLRNL</sequence>
<dbReference type="EMBL" id="DWWL01000003">
    <property type="protein sequence ID" value="HJC46521.1"/>
    <property type="molecule type" value="Genomic_DNA"/>
</dbReference>
<evidence type="ECO:0000313" key="7">
    <source>
        <dbReference type="EMBL" id="HJC46521.1"/>
    </source>
</evidence>
<dbReference type="GO" id="GO:0008870">
    <property type="term" value="F:galactoside O-acetyltransferase activity"/>
    <property type="evidence" value="ECO:0007669"/>
    <property type="project" value="TreeGrafter"/>
</dbReference>
<accession>A0A9D2P904</accession>
<protein>
    <recommendedName>
        <fullName evidence="5">Acetyltransferase</fullName>
        <ecNumber evidence="5">2.3.1.-</ecNumber>
    </recommendedName>
</protein>
<evidence type="ECO:0000256" key="5">
    <source>
        <dbReference type="RuleBase" id="RU367021"/>
    </source>
</evidence>
<dbReference type="Pfam" id="PF00132">
    <property type="entry name" value="Hexapep"/>
    <property type="match status" value="1"/>
</dbReference>
<dbReference type="SUPFAM" id="SSF51161">
    <property type="entry name" value="Trimeric LpxA-like enzymes"/>
    <property type="match status" value="1"/>
</dbReference>
<dbReference type="InterPro" id="IPR001451">
    <property type="entry name" value="Hexapep"/>
</dbReference>
<evidence type="ECO:0000256" key="2">
    <source>
        <dbReference type="ARBA" id="ARBA00022679"/>
    </source>
</evidence>
<dbReference type="FunFam" id="2.160.10.10:FF:000025">
    <property type="entry name" value="Hexapeptide-repeat containing-acetyltransferase"/>
    <property type="match status" value="1"/>
</dbReference>
<evidence type="ECO:0000256" key="3">
    <source>
        <dbReference type="ARBA" id="ARBA00022737"/>
    </source>
</evidence>
<evidence type="ECO:0000313" key="8">
    <source>
        <dbReference type="Proteomes" id="UP000823883"/>
    </source>
</evidence>
<evidence type="ECO:0000256" key="4">
    <source>
        <dbReference type="ARBA" id="ARBA00023315"/>
    </source>
</evidence>
<evidence type="ECO:0000259" key="6">
    <source>
        <dbReference type="SMART" id="SM01266"/>
    </source>
</evidence>
<dbReference type="Gene3D" id="2.160.10.10">
    <property type="entry name" value="Hexapeptide repeat proteins"/>
    <property type="match status" value="1"/>
</dbReference>
<dbReference type="PANTHER" id="PTHR43017:SF1">
    <property type="entry name" value="ACETYLTRANSFERASE YJL218W-RELATED"/>
    <property type="match status" value="1"/>
</dbReference>
<keyword evidence="4 5" id="KW-0012">Acyltransferase</keyword>
<dbReference type="AlphaFoldDB" id="A0A9D2P904"/>
<dbReference type="PROSITE" id="PS00101">
    <property type="entry name" value="HEXAPEP_TRANSFERASES"/>
    <property type="match status" value="1"/>
</dbReference>
<keyword evidence="2 5" id="KW-0808">Transferase</keyword>
<dbReference type="PANTHER" id="PTHR43017">
    <property type="entry name" value="GALACTOSIDE O-ACETYLTRANSFERASE"/>
    <property type="match status" value="1"/>
</dbReference>
<dbReference type="InterPro" id="IPR039369">
    <property type="entry name" value="LacA-like"/>
</dbReference>
<proteinExistence type="inferred from homology"/>
<reference evidence="7" key="1">
    <citation type="journal article" date="2021" name="PeerJ">
        <title>Extensive microbial diversity within the chicken gut microbiome revealed by metagenomics and culture.</title>
        <authorList>
            <person name="Gilroy R."/>
            <person name="Ravi A."/>
            <person name="Getino M."/>
            <person name="Pursley I."/>
            <person name="Horton D.L."/>
            <person name="Alikhan N.F."/>
            <person name="Baker D."/>
            <person name="Gharbi K."/>
            <person name="Hall N."/>
            <person name="Watson M."/>
            <person name="Adriaenssens E.M."/>
            <person name="Foster-Nyarko E."/>
            <person name="Jarju S."/>
            <person name="Secka A."/>
            <person name="Antonio M."/>
            <person name="Oren A."/>
            <person name="Chaudhuri R.R."/>
            <person name="La Ragione R."/>
            <person name="Hildebrand F."/>
            <person name="Pallen M.J."/>
        </authorList>
    </citation>
    <scope>NUCLEOTIDE SEQUENCE</scope>
    <source>
        <strain evidence="7">CHK183-5548</strain>
    </source>
</reference>
<organism evidence="7 8">
    <name type="scientific">Candidatus Lachnoclostridium pullistercoris</name>
    <dbReference type="NCBI Taxonomy" id="2838632"/>
    <lineage>
        <taxon>Bacteria</taxon>
        <taxon>Bacillati</taxon>
        <taxon>Bacillota</taxon>
        <taxon>Clostridia</taxon>
        <taxon>Lachnospirales</taxon>
        <taxon>Lachnospiraceae</taxon>
    </lineage>
</organism>
<dbReference type="SMART" id="SM01266">
    <property type="entry name" value="Mac"/>
    <property type="match status" value="1"/>
</dbReference>
<comment type="similarity">
    <text evidence="1 5">Belongs to the transferase hexapeptide repeat family.</text>
</comment>
<keyword evidence="3" id="KW-0677">Repeat</keyword>
<dbReference type="Proteomes" id="UP000823883">
    <property type="component" value="Unassembled WGS sequence"/>
</dbReference>
<feature type="domain" description="Maltose/galactoside acetyltransferase" evidence="6">
    <location>
        <begin position="4"/>
        <end position="58"/>
    </location>
</feature>
<dbReference type="CDD" id="cd03357">
    <property type="entry name" value="LbH_MAT_GAT"/>
    <property type="match status" value="1"/>
</dbReference>
<dbReference type="InterPro" id="IPR024688">
    <property type="entry name" value="Mac_dom"/>
</dbReference>
<name>A0A9D2P904_9FIRM</name>
<reference evidence="7" key="2">
    <citation type="submission" date="2021-04" db="EMBL/GenBank/DDBJ databases">
        <authorList>
            <person name="Gilroy R."/>
        </authorList>
    </citation>
    <scope>NUCLEOTIDE SEQUENCE</scope>
    <source>
        <strain evidence="7">CHK183-5548</strain>
    </source>
</reference>
<dbReference type="InterPro" id="IPR011004">
    <property type="entry name" value="Trimer_LpxA-like_sf"/>
</dbReference>
<comment type="caution">
    <text evidence="7">The sequence shown here is derived from an EMBL/GenBank/DDBJ whole genome shotgun (WGS) entry which is preliminary data.</text>
</comment>
<evidence type="ECO:0000256" key="1">
    <source>
        <dbReference type="ARBA" id="ARBA00007274"/>
    </source>
</evidence>
<dbReference type="InterPro" id="IPR018357">
    <property type="entry name" value="Hexapep_transf_CS"/>
</dbReference>
<dbReference type="EC" id="2.3.1.-" evidence="5"/>